<gene>
    <name evidence="3" type="ORF">VE25_08020</name>
</gene>
<dbReference type="InterPro" id="IPR050266">
    <property type="entry name" value="AB_hydrolase_sf"/>
</dbReference>
<dbReference type="InterPro" id="IPR029058">
    <property type="entry name" value="AB_hydrolase_fold"/>
</dbReference>
<dbReference type="GO" id="GO:0016787">
    <property type="term" value="F:hydrolase activity"/>
    <property type="evidence" value="ECO:0007669"/>
    <property type="project" value="UniProtKB-KW"/>
</dbReference>
<dbReference type="Pfam" id="PF12697">
    <property type="entry name" value="Abhydrolase_6"/>
    <property type="match status" value="1"/>
</dbReference>
<dbReference type="PATRIC" id="fig|443610.3.peg.4174"/>
<dbReference type="PANTHER" id="PTHR43798">
    <property type="entry name" value="MONOACYLGLYCEROL LIPASE"/>
    <property type="match status" value="1"/>
</dbReference>
<dbReference type="STRING" id="443610.VE25_08020"/>
<protein>
    <submittedName>
        <fullName evidence="3">Alpha/beta hydrolase</fullName>
    </submittedName>
</protein>
<proteinExistence type="predicted"/>
<dbReference type="InterPro" id="IPR000073">
    <property type="entry name" value="AB_hydrolase_1"/>
</dbReference>
<accession>A0A0F5FVV2</accession>
<dbReference type="GO" id="GO:0016020">
    <property type="term" value="C:membrane"/>
    <property type="evidence" value="ECO:0007669"/>
    <property type="project" value="TreeGrafter"/>
</dbReference>
<dbReference type="Gene3D" id="3.40.50.1820">
    <property type="entry name" value="alpha/beta hydrolase"/>
    <property type="match status" value="1"/>
</dbReference>
<dbReference type="OrthoDB" id="9804723at2"/>
<name>A0A0F5FVV2_9HYPH</name>
<evidence type="ECO:0000256" key="1">
    <source>
        <dbReference type="ARBA" id="ARBA00022801"/>
    </source>
</evidence>
<dbReference type="Proteomes" id="UP000033632">
    <property type="component" value="Unassembled WGS sequence"/>
</dbReference>
<evidence type="ECO:0000313" key="4">
    <source>
        <dbReference type="Proteomes" id="UP000033632"/>
    </source>
</evidence>
<dbReference type="AlphaFoldDB" id="A0A0F5FVV2"/>
<comment type="caution">
    <text evidence="3">The sequence shown here is derived from an EMBL/GenBank/DDBJ whole genome shotgun (WGS) entry which is preliminary data.</text>
</comment>
<sequence>MSPSYRMIATRHGAVSVADSGGDGFALLMLHGSANCKEVFLPQLESPLAERYRIIAVDLLGHGHSANAEYPGKAYTLAGFAESIGDVVAALGVRRMAVFAWSLGGHVAIEMLARMPIIAGLMLTGTPPIASGPLGMLRGFQAHWDLLLASKEHFTERDIMRFHELCFGDNGGSDMIEAIARSDGRVRAIAVSGMMRGDGADQKRTIEEATVPIAMVNGEHEPIARLGYIAGLDYQTLWDDHCHVIAGAGHAPFRDRPEVFNALLNRFVSDVEAYKQPVPMVLPRSA</sequence>
<reference evidence="3 4" key="1">
    <citation type="submission" date="2015-03" db="EMBL/GenBank/DDBJ databases">
        <authorList>
            <person name="Hassan Y.I."/>
            <person name="Lepp D."/>
            <person name="Li X.-Z."/>
            <person name="Zhou T."/>
        </authorList>
    </citation>
    <scope>NUCLEOTIDE SEQUENCE [LARGE SCALE GENOMIC DNA]</scope>
    <source>
        <strain evidence="3 4">BD-c194</strain>
    </source>
</reference>
<keyword evidence="4" id="KW-1185">Reference proteome</keyword>
<evidence type="ECO:0000313" key="3">
    <source>
        <dbReference type="EMBL" id="KKB12307.1"/>
    </source>
</evidence>
<dbReference type="RefSeq" id="WP_046108091.1">
    <property type="nucleotide sequence ID" value="NZ_JZEX01000086.1"/>
</dbReference>
<dbReference type="SUPFAM" id="SSF53474">
    <property type="entry name" value="alpha/beta-Hydrolases"/>
    <property type="match status" value="1"/>
</dbReference>
<organism evidence="3 4">
    <name type="scientific">Devosia geojensis</name>
    <dbReference type="NCBI Taxonomy" id="443610"/>
    <lineage>
        <taxon>Bacteria</taxon>
        <taxon>Pseudomonadati</taxon>
        <taxon>Pseudomonadota</taxon>
        <taxon>Alphaproteobacteria</taxon>
        <taxon>Hyphomicrobiales</taxon>
        <taxon>Devosiaceae</taxon>
        <taxon>Devosia</taxon>
    </lineage>
</organism>
<keyword evidence="1 3" id="KW-0378">Hydrolase</keyword>
<dbReference type="EMBL" id="JZEX01000086">
    <property type="protein sequence ID" value="KKB12307.1"/>
    <property type="molecule type" value="Genomic_DNA"/>
</dbReference>
<feature type="domain" description="AB hydrolase-1" evidence="2">
    <location>
        <begin position="27"/>
        <end position="262"/>
    </location>
</feature>
<evidence type="ECO:0000259" key="2">
    <source>
        <dbReference type="Pfam" id="PF12697"/>
    </source>
</evidence>
<dbReference type="PANTHER" id="PTHR43798:SF31">
    <property type="entry name" value="AB HYDROLASE SUPERFAMILY PROTEIN YCLE"/>
    <property type="match status" value="1"/>
</dbReference>